<reference evidence="2" key="1">
    <citation type="submission" date="2019-02" db="EMBL/GenBank/DDBJ databases">
        <authorList>
            <person name="Li S.-H."/>
        </authorList>
    </citation>
    <scope>NUCLEOTIDE SEQUENCE</scope>
    <source>
        <strain evidence="2">IMCC8485</strain>
    </source>
</reference>
<gene>
    <name evidence="2" type="ORF">EYC87_04900</name>
</gene>
<dbReference type="RefSeq" id="WP_279251867.1">
    <property type="nucleotide sequence ID" value="NZ_SHNP01000001.1"/>
</dbReference>
<feature type="compositionally biased region" description="Basic and acidic residues" evidence="1">
    <location>
        <begin position="51"/>
        <end position="65"/>
    </location>
</feature>
<evidence type="ECO:0000313" key="3">
    <source>
        <dbReference type="Proteomes" id="UP001143307"/>
    </source>
</evidence>
<feature type="region of interest" description="Disordered" evidence="1">
    <location>
        <begin position="1"/>
        <end position="24"/>
    </location>
</feature>
<evidence type="ECO:0000256" key="1">
    <source>
        <dbReference type="SAM" id="MobiDB-lite"/>
    </source>
</evidence>
<comment type="caution">
    <text evidence="2">The sequence shown here is derived from an EMBL/GenBank/DDBJ whole genome shotgun (WGS) entry which is preliminary data.</text>
</comment>
<sequence length="216" mass="24449">MSQPPQGIESKPLRETVPDYSAEVEDAQVRRLQRMLRAYHSEEAEAVLSDPTKKEVAERQQANKDAERLARIPFSDSKVRLNGEEGSLALAKITRRLSDPGIPESRRDNAPICSFRTYLFGNLIAGEKRSLRPVGKHHFILKQHLQPGSTTVRISGHSWEVRIPEDSHSQEYLITLYKPPGVKPEFHVFPVGELMAMNNAHIPAWLPDEFQIQNPG</sequence>
<dbReference type="Proteomes" id="UP001143307">
    <property type="component" value="Unassembled WGS sequence"/>
</dbReference>
<keyword evidence="3" id="KW-1185">Reference proteome</keyword>
<feature type="region of interest" description="Disordered" evidence="1">
    <location>
        <begin position="43"/>
        <end position="65"/>
    </location>
</feature>
<dbReference type="EMBL" id="SHNP01000001">
    <property type="protein sequence ID" value="MCX2972924.1"/>
    <property type="molecule type" value="Genomic_DNA"/>
</dbReference>
<organism evidence="2 3">
    <name type="scientific">Candidatus Seongchinamella marina</name>
    <dbReference type="NCBI Taxonomy" id="2518990"/>
    <lineage>
        <taxon>Bacteria</taxon>
        <taxon>Pseudomonadati</taxon>
        <taxon>Pseudomonadota</taxon>
        <taxon>Gammaproteobacteria</taxon>
        <taxon>Cellvibrionales</taxon>
        <taxon>Halieaceae</taxon>
        <taxon>Seongchinamella</taxon>
    </lineage>
</organism>
<name>A0ABT3SSF3_9GAMM</name>
<accession>A0ABT3SSF3</accession>
<evidence type="ECO:0000313" key="2">
    <source>
        <dbReference type="EMBL" id="MCX2972924.1"/>
    </source>
</evidence>
<protein>
    <submittedName>
        <fullName evidence="2">Uncharacterized protein</fullName>
    </submittedName>
</protein>
<proteinExistence type="predicted"/>